<dbReference type="Gene3D" id="2.60.40.10">
    <property type="entry name" value="Immunoglobulins"/>
    <property type="match status" value="1"/>
</dbReference>
<feature type="compositionally biased region" description="Polar residues" evidence="3">
    <location>
        <begin position="48"/>
        <end position="60"/>
    </location>
</feature>
<gene>
    <name evidence="6" type="ORF">FHS12_004458</name>
</gene>
<evidence type="ECO:0000256" key="3">
    <source>
        <dbReference type="SAM" id="MobiDB-lite"/>
    </source>
</evidence>
<feature type="signal peptide" evidence="4">
    <location>
        <begin position="1"/>
        <end position="35"/>
    </location>
</feature>
<dbReference type="InterPro" id="IPR036056">
    <property type="entry name" value="Fibrinogen-like_C"/>
</dbReference>
<sequence length="981" mass="104547">MREQMITTSTPGRRRHKMRAVALPIALAVTTTVLASTGAAAGRPATGSPATDTPQATSPDATAALGSISRPAASCWEIKEQRPDAPSGTYWLWTPKLEVADQFYCDQETDGGGWVLIGRGREAWNRSDAGMGTTADVRKTITGPGAFAPRTLSAEVINGLYNGERADAQQMRLRRALDGTGTNWQETRYAYSSGMPTWSWPAAHGAETPVKGVTFDGATAAAGSNTVGWVGTQQSIASLYTRINAYTYNGGTWAHHKTAALPGASTASDSYVYHSGGWLNVPFTQVFSRPKVTSSAFVAVPEEGLAEARNKAVVRDGSLKNPWGVTGRSPLFRDNLDVEVQAFGEDKATGIMYVGGNFTTVQRDSSATDAATQQFLAAFDATTGEWIPTFRPELDGQVKSIEVLPGGRLAVGGEFSNADSAPHEGFVVLDKSTGRVHQDFSTLLVNRVSVETVSVWDIVTHDGWLYLGGKFTHATGPSSTREVYSRNIMRLRLDDLTPDRTFTAELNGGAVDLDIHNGRLYAAGTFSLNKGASAFRALAINLSDYTQVPWKINVSYGNAVLNSRQYGVVATDTSVWLTGAEHLHAAYDSSDLSLKQTWMQYAGGDGQTIASNGDTVFAGCHCWGKSYEGAAKWGASGTNFEEISAIGAYDAVGTTLQRTPKVWDPAFSSRHGDGAWASHIDSRGTLWVGGDFTHAVPHGWTSRRWTGGFVRFEQDLDAIAPAVPTGLSVVTDGTWDALSWEPGGEGVTYQVFAIGSGELVTQTTDTAVAVPARPDGTRYVVRALDSDGNISATSNAVVAQPGEISADLIPEASPTRPVQLISPRATWSHSHDAGRPDGWPAVEPFTSTGTAPLGWGTNDVATAFPAAADGTRPLASYYAKSFDLPADAPHQELVVTVRIDDGTAVYLNGKEVLRENLPDGELADRTYATQSVSGNAAPDNTKTVRIPITDLAEGTNTITAEVHSNWTKAPSSTFDLEAVLQ</sequence>
<organism evidence="6 7">
    <name type="scientific">Nocardioides albus</name>
    <dbReference type="NCBI Taxonomy" id="1841"/>
    <lineage>
        <taxon>Bacteria</taxon>
        <taxon>Bacillati</taxon>
        <taxon>Actinomycetota</taxon>
        <taxon>Actinomycetes</taxon>
        <taxon>Propionibacteriales</taxon>
        <taxon>Nocardioidaceae</taxon>
        <taxon>Nocardioides</taxon>
    </lineage>
</organism>
<name>A0A7W5A8D9_9ACTN</name>
<keyword evidence="2" id="KW-0272">Extracellular matrix</keyword>
<evidence type="ECO:0000256" key="1">
    <source>
        <dbReference type="ARBA" id="ARBA00004498"/>
    </source>
</evidence>
<feature type="chain" id="PRO_5031456940" description="Fibrinogen C-terminal domain-containing protein" evidence="4">
    <location>
        <begin position="36"/>
        <end position="981"/>
    </location>
</feature>
<feature type="domain" description="Fibrinogen C-terminal" evidence="5">
    <location>
        <begin position="66"/>
        <end position="122"/>
    </location>
</feature>
<dbReference type="Gene3D" id="3.90.215.10">
    <property type="entry name" value="Gamma Fibrinogen, chain A, domain 1"/>
    <property type="match status" value="1"/>
</dbReference>
<evidence type="ECO:0000259" key="5">
    <source>
        <dbReference type="PROSITE" id="PS51406"/>
    </source>
</evidence>
<dbReference type="EMBL" id="JACHXG010000011">
    <property type="protein sequence ID" value="MBB3091488.1"/>
    <property type="molecule type" value="Genomic_DNA"/>
</dbReference>
<proteinExistence type="predicted"/>
<protein>
    <recommendedName>
        <fullName evidence="5">Fibrinogen C-terminal domain-containing protein</fullName>
    </recommendedName>
</protein>
<evidence type="ECO:0000256" key="4">
    <source>
        <dbReference type="SAM" id="SignalP"/>
    </source>
</evidence>
<comment type="subcellular location">
    <subcellularLocation>
        <location evidence="1">Secreted</location>
        <location evidence="1">Extracellular space</location>
        <location evidence="1">Extracellular matrix</location>
    </subcellularLocation>
</comment>
<accession>A0A7W5A8D9</accession>
<dbReference type="InterPro" id="IPR002181">
    <property type="entry name" value="Fibrinogen_a/b/g_C_dom"/>
</dbReference>
<evidence type="ECO:0000313" key="7">
    <source>
        <dbReference type="Proteomes" id="UP000577707"/>
    </source>
</evidence>
<keyword evidence="7" id="KW-1185">Reference proteome</keyword>
<dbReference type="Gene3D" id="2.60.120.260">
    <property type="entry name" value="Galactose-binding domain-like"/>
    <property type="match status" value="1"/>
</dbReference>
<dbReference type="GO" id="GO:0005975">
    <property type="term" value="P:carbohydrate metabolic process"/>
    <property type="evidence" value="ECO:0007669"/>
    <property type="project" value="UniProtKB-ARBA"/>
</dbReference>
<dbReference type="InterPro" id="IPR013783">
    <property type="entry name" value="Ig-like_fold"/>
</dbReference>
<comment type="caution">
    <text evidence="6">The sequence shown here is derived from an EMBL/GenBank/DDBJ whole genome shotgun (WGS) entry which is preliminary data.</text>
</comment>
<feature type="region of interest" description="Disordered" evidence="3">
    <location>
        <begin position="40"/>
        <end position="60"/>
    </location>
</feature>
<reference evidence="6 7" key="1">
    <citation type="submission" date="2020-08" db="EMBL/GenBank/DDBJ databases">
        <title>Genomic Encyclopedia of Type Strains, Phase III (KMG-III): the genomes of soil and plant-associated and newly described type strains.</title>
        <authorList>
            <person name="Whitman W."/>
        </authorList>
    </citation>
    <scope>NUCLEOTIDE SEQUENCE [LARGE SCALE GENOMIC DNA]</scope>
    <source>
        <strain evidence="6 7">CECT 3302</strain>
    </source>
</reference>
<keyword evidence="4" id="KW-0732">Signal</keyword>
<evidence type="ECO:0000313" key="6">
    <source>
        <dbReference type="EMBL" id="MBB3091488.1"/>
    </source>
</evidence>
<dbReference type="PROSITE" id="PS51406">
    <property type="entry name" value="FIBRINOGEN_C_2"/>
    <property type="match status" value="1"/>
</dbReference>
<dbReference type="Proteomes" id="UP000577707">
    <property type="component" value="Unassembled WGS sequence"/>
</dbReference>
<dbReference type="SUPFAM" id="SSF56496">
    <property type="entry name" value="Fibrinogen C-terminal domain-like"/>
    <property type="match status" value="1"/>
</dbReference>
<dbReference type="InterPro" id="IPR014716">
    <property type="entry name" value="Fibrinogen_a/b/g_C_1"/>
</dbReference>
<feature type="region of interest" description="Disordered" evidence="3">
    <location>
        <begin position="825"/>
        <end position="854"/>
    </location>
</feature>
<dbReference type="AlphaFoldDB" id="A0A7W5A8D9"/>
<dbReference type="NCBIfam" id="NF040941">
    <property type="entry name" value="GGGWT_bact"/>
    <property type="match status" value="1"/>
</dbReference>
<evidence type="ECO:0000256" key="2">
    <source>
        <dbReference type="ARBA" id="ARBA00022530"/>
    </source>
</evidence>
<keyword evidence="2" id="KW-0964">Secreted</keyword>